<accession>C6XRE8</accession>
<dbReference type="RefSeq" id="WP_015826930.1">
    <property type="nucleotide sequence ID" value="NC_012982.1"/>
</dbReference>
<dbReference type="AlphaFoldDB" id="C6XRE8"/>
<organism evidence="1 2">
    <name type="scientific">Hirschia baltica (strain ATCC 49814 / DSM 5838 / IFAM 1418)</name>
    <dbReference type="NCBI Taxonomy" id="582402"/>
    <lineage>
        <taxon>Bacteria</taxon>
        <taxon>Pseudomonadati</taxon>
        <taxon>Pseudomonadota</taxon>
        <taxon>Alphaproteobacteria</taxon>
        <taxon>Hyphomonadales</taxon>
        <taxon>Hyphomonadaceae</taxon>
        <taxon>Hirschia</taxon>
    </lineage>
</organism>
<name>C6XRE8_HIRBI</name>
<dbReference type="EMBL" id="CP001678">
    <property type="protein sequence ID" value="ACT58780.1"/>
    <property type="molecule type" value="Genomic_DNA"/>
</dbReference>
<evidence type="ECO:0000313" key="2">
    <source>
        <dbReference type="Proteomes" id="UP000002745"/>
    </source>
</evidence>
<protein>
    <submittedName>
        <fullName evidence="1">Uncharacterized protein</fullName>
    </submittedName>
</protein>
<evidence type="ECO:0000313" key="1">
    <source>
        <dbReference type="EMBL" id="ACT58780.1"/>
    </source>
</evidence>
<sequence length="145" mass="16864">MQLTFPVIALGQGANVEGYANIKDLQTCYKTAVVDGTIQAYEYIDAELRYFHTENIRTVKTWMPWHHVLVLEFKKFAEVEFDLTFVRQVTLEEAQEMTAQRLRRLMPGIGFDRRRANLIKKTQSFNEFFDIIGFTSRNGGTAARY</sequence>
<dbReference type="Proteomes" id="UP000002745">
    <property type="component" value="Chromosome"/>
</dbReference>
<proteinExistence type="predicted"/>
<dbReference type="HOGENOM" id="CLU_1784227_0_0_5"/>
<dbReference type="KEGG" id="hba:Hbal_1087"/>
<keyword evidence="2" id="KW-1185">Reference proteome</keyword>
<gene>
    <name evidence="1" type="ordered locus">Hbal_1087</name>
</gene>
<reference evidence="2" key="1">
    <citation type="journal article" date="2011" name="J. Bacteriol.">
        <title>Genome sequences of eight morphologically diverse alphaproteobacteria.</title>
        <authorList>
            <consortium name="US DOE Joint Genome Institute"/>
            <person name="Brown P.J."/>
            <person name="Kysela D.T."/>
            <person name="Buechlein A."/>
            <person name="Hemmerich C."/>
            <person name="Brun Y.V."/>
        </authorList>
    </citation>
    <scope>NUCLEOTIDE SEQUENCE [LARGE SCALE GENOMIC DNA]</scope>
    <source>
        <strain evidence="2">ATCC 49814 / DSM 5838 / IFAM 1418</strain>
    </source>
</reference>